<dbReference type="InterPro" id="IPR012001">
    <property type="entry name" value="Thiamin_PyroP_enz_TPP-bd_dom"/>
</dbReference>
<dbReference type="GO" id="GO:0005948">
    <property type="term" value="C:acetolactate synthase complex"/>
    <property type="evidence" value="ECO:0007669"/>
    <property type="project" value="TreeGrafter"/>
</dbReference>
<dbReference type="PANTHER" id="PTHR18968:SF166">
    <property type="entry name" value="2-HYDROXYACYL-COA LYASE 2"/>
    <property type="match status" value="1"/>
</dbReference>
<evidence type="ECO:0000256" key="4">
    <source>
        <dbReference type="ARBA" id="ARBA00022723"/>
    </source>
</evidence>
<evidence type="ECO:0000259" key="8">
    <source>
        <dbReference type="Pfam" id="PF02775"/>
    </source>
</evidence>
<dbReference type="GO" id="GO:0030976">
    <property type="term" value="F:thiamine pyrophosphate binding"/>
    <property type="evidence" value="ECO:0007669"/>
    <property type="project" value="InterPro"/>
</dbReference>
<comment type="similarity">
    <text evidence="3 6">Belongs to the TPP enzyme family.</text>
</comment>
<evidence type="ECO:0000256" key="5">
    <source>
        <dbReference type="ARBA" id="ARBA00023052"/>
    </source>
</evidence>
<gene>
    <name evidence="10" type="ORF">NSCI0253_LOCUS46693</name>
</gene>
<dbReference type="Pfam" id="PF02776">
    <property type="entry name" value="TPP_enzyme_N"/>
    <property type="match status" value="1"/>
</dbReference>
<reference evidence="10" key="1">
    <citation type="submission" date="2021-01" db="EMBL/GenBank/DDBJ databases">
        <authorList>
            <person name="Corre E."/>
            <person name="Pelletier E."/>
            <person name="Niang G."/>
            <person name="Scheremetjew M."/>
            <person name="Finn R."/>
            <person name="Kale V."/>
            <person name="Holt S."/>
            <person name="Cochrane G."/>
            <person name="Meng A."/>
            <person name="Brown T."/>
            <person name="Cohen L."/>
        </authorList>
    </citation>
    <scope>NUCLEOTIDE SEQUENCE</scope>
</reference>
<dbReference type="CDD" id="cd02004">
    <property type="entry name" value="TPP_BZL_OCoD_HPCL"/>
    <property type="match status" value="1"/>
</dbReference>
<dbReference type="InterPro" id="IPR012000">
    <property type="entry name" value="Thiamin_PyroP_enz_cen_dom"/>
</dbReference>
<evidence type="ECO:0000256" key="3">
    <source>
        <dbReference type="ARBA" id="ARBA00007812"/>
    </source>
</evidence>
<feature type="domain" description="Thiamine pyrophosphate enzyme N-terminal TPP-binding" evidence="9">
    <location>
        <begin position="73"/>
        <end position="186"/>
    </location>
</feature>
<proteinExistence type="inferred from homology"/>
<name>A0A7S1FJN6_NOCSC</name>
<dbReference type="SUPFAM" id="SSF52467">
    <property type="entry name" value="DHS-like NAD/FAD-binding domain"/>
    <property type="match status" value="1"/>
</dbReference>
<dbReference type="GO" id="GO:0009097">
    <property type="term" value="P:isoleucine biosynthetic process"/>
    <property type="evidence" value="ECO:0007669"/>
    <property type="project" value="TreeGrafter"/>
</dbReference>
<dbReference type="EMBL" id="HBFQ01065747">
    <property type="protein sequence ID" value="CAD8872336.1"/>
    <property type="molecule type" value="Transcribed_RNA"/>
</dbReference>
<dbReference type="Pfam" id="PF02775">
    <property type="entry name" value="TPP_enzyme_C"/>
    <property type="match status" value="1"/>
</dbReference>
<dbReference type="AlphaFoldDB" id="A0A7S1FJN6"/>
<dbReference type="Gene3D" id="3.40.50.970">
    <property type="match status" value="2"/>
</dbReference>
<dbReference type="GO" id="GO:0000287">
    <property type="term" value="F:magnesium ion binding"/>
    <property type="evidence" value="ECO:0007669"/>
    <property type="project" value="InterPro"/>
</dbReference>
<evidence type="ECO:0000259" key="7">
    <source>
        <dbReference type="Pfam" id="PF00205"/>
    </source>
</evidence>
<sequence>MAQATFETSVGSSVLLTLEMSRDEENAARRRTSTLARHVAGSTHMLRPGAVAGGLLSDMRSFIFGTVDETMAHVGDRIAEVFVAHGIKFVFCLSGGHISPILVGASNAGIRVIDTRHEVNAVFAADAVGRITGKPSVAAVTAGPGVTNTVTAVKNAAMAQSPLVLLGGAAPLGFKGAGALQDIDQRSFIEPIVKTCYTVTTVRDIVPTLREAFCEAVSGVPGPVFVELPLDLLFPYLFIASEAGLYKTVPRSELSDGDVRKVVVPVEDPLRDVPKSREAYLASLKPSDTVFLRPDNPNYITQAYFRYRYADARRIVDVSPLPVHIPLSSAKDVQFAAGCLRKAQRPVLLLGSQCTLQPGLAMELQAAVQRMGIPTFLGGMARGLLGRDHPCFIRQNRGHALKNSDLVILAGTVVDFRLQYGKALPKGTASIIAISRDPEHLELNTGFFAALSGRGWKPTLASEGDACDFVLRLEKVVGDSVAGKVSQWTEKLKASETSTEAHNRKRGEQVAIGRGARAGTQLINPLSLVHCLDDVLPDNACLVADGGDFVGTASYVVRPRGPLKWLDPGSFGTLGVGGGFALGAKLACPDDEVWLLWGDGASGYSIAEFDTFARHGVPVIALVGNDACWGQIERDQKVWFGSDVSCTLEYTHYETIAEGYGGIGLSVTSPTDDVTGTLLKAQQLARERGKPVLINVLVGRSDFRDGSISV</sequence>
<dbReference type="InterPro" id="IPR029035">
    <property type="entry name" value="DHS-like_NAD/FAD-binding_dom"/>
</dbReference>
<evidence type="ECO:0000256" key="6">
    <source>
        <dbReference type="RuleBase" id="RU362132"/>
    </source>
</evidence>
<comment type="cofactor">
    <cofactor evidence="2">
        <name>thiamine diphosphate</name>
        <dbReference type="ChEBI" id="CHEBI:58937"/>
    </cofactor>
</comment>
<dbReference type="CDD" id="cd07035">
    <property type="entry name" value="TPP_PYR_POX_like"/>
    <property type="match status" value="1"/>
</dbReference>
<dbReference type="PANTHER" id="PTHR18968">
    <property type="entry name" value="THIAMINE PYROPHOSPHATE ENZYMES"/>
    <property type="match status" value="1"/>
</dbReference>
<evidence type="ECO:0000313" key="10">
    <source>
        <dbReference type="EMBL" id="CAD8872336.1"/>
    </source>
</evidence>
<feature type="domain" description="Thiamine pyrophosphate enzyme central" evidence="7">
    <location>
        <begin position="334"/>
        <end position="444"/>
    </location>
</feature>
<keyword evidence="5 6" id="KW-0786">Thiamine pyrophosphate</keyword>
<dbReference type="Gene3D" id="3.40.50.1220">
    <property type="entry name" value="TPP-binding domain"/>
    <property type="match status" value="1"/>
</dbReference>
<dbReference type="InterPro" id="IPR045229">
    <property type="entry name" value="TPP_enz"/>
</dbReference>
<evidence type="ECO:0000256" key="1">
    <source>
        <dbReference type="ARBA" id="ARBA00001946"/>
    </source>
</evidence>
<evidence type="ECO:0008006" key="11">
    <source>
        <dbReference type="Google" id="ProtNLM"/>
    </source>
</evidence>
<dbReference type="SUPFAM" id="SSF52518">
    <property type="entry name" value="Thiamin diphosphate-binding fold (THDP-binding)"/>
    <property type="match status" value="2"/>
</dbReference>
<dbReference type="InterPro" id="IPR029061">
    <property type="entry name" value="THDP-binding"/>
</dbReference>
<dbReference type="GO" id="GO:0050660">
    <property type="term" value="F:flavin adenine dinucleotide binding"/>
    <property type="evidence" value="ECO:0007669"/>
    <property type="project" value="TreeGrafter"/>
</dbReference>
<feature type="domain" description="Thiamine pyrophosphate enzyme TPP-binding" evidence="8">
    <location>
        <begin position="545"/>
        <end position="696"/>
    </location>
</feature>
<keyword evidence="4" id="KW-0479">Metal-binding</keyword>
<dbReference type="GO" id="GO:0003984">
    <property type="term" value="F:acetolactate synthase activity"/>
    <property type="evidence" value="ECO:0007669"/>
    <property type="project" value="TreeGrafter"/>
</dbReference>
<dbReference type="InterPro" id="IPR000399">
    <property type="entry name" value="TPP-bd_CS"/>
</dbReference>
<dbReference type="PROSITE" id="PS00187">
    <property type="entry name" value="TPP_ENZYMES"/>
    <property type="match status" value="1"/>
</dbReference>
<evidence type="ECO:0000256" key="2">
    <source>
        <dbReference type="ARBA" id="ARBA00001964"/>
    </source>
</evidence>
<dbReference type="GO" id="GO:0009099">
    <property type="term" value="P:L-valine biosynthetic process"/>
    <property type="evidence" value="ECO:0007669"/>
    <property type="project" value="TreeGrafter"/>
</dbReference>
<dbReference type="Pfam" id="PF00205">
    <property type="entry name" value="TPP_enzyme_M"/>
    <property type="match status" value="1"/>
</dbReference>
<comment type="cofactor">
    <cofactor evidence="1">
        <name>Mg(2+)</name>
        <dbReference type="ChEBI" id="CHEBI:18420"/>
    </cofactor>
</comment>
<protein>
    <recommendedName>
        <fullName evidence="11">IlvB-like protein</fullName>
    </recommendedName>
</protein>
<evidence type="ECO:0000259" key="9">
    <source>
        <dbReference type="Pfam" id="PF02776"/>
    </source>
</evidence>
<accession>A0A7S1FJN6</accession>
<dbReference type="InterPro" id="IPR011766">
    <property type="entry name" value="TPP_enzyme_TPP-bd"/>
</dbReference>
<organism evidence="10">
    <name type="scientific">Noctiluca scintillans</name>
    <name type="common">Sea sparkle</name>
    <name type="synonym">Red tide dinoflagellate</name>
    <dbReference type="NCBI Taxonomy" id="2966"/>
    <lineage>
        <taxon>Eukaryota</taxon>
        <taxon>Sar</taxon>
        <taxon>Alveolata</taxon>
        <taxon>Dinophyceae</taxon>
        <taxon>Noctilucales</taxon>
        <taxon>Noctilucaceae</taxon>
        <taxon>Noctiluca</taxon>
    </lineage>
</organism>